<accession>A0ACB0KYY8</accession>
<keyword evidence="2" id="KW-1185">Reference proteome</keyword>
<comment type="caution">
    <text evidence="1">The sequence shown here is derived from an EMBL/GenBank/DDBJ whole genome shotgun (WGS) entry which is preliminary data.</text>
</comment>
<gene>
    <name evidence="1" type="ORF">MILVUS5_LOCUS27975</name>
</gene>
<proteinExistence type="predicted"/>
<dbReference type="EMBL" id="CASHSV030000409">
    <property type="protein sequence ID" value="CAJ2662374.1"/>
    <property type="molecule type" value="Genomic_DNA"/>
</dbReference>
<evidence type="ECO:0000313" key="2">
    <source>
        <dbReference type="Proteomes" id="UP001177021"/>
    </source>
</evidence>
<protein>
    <submittedName>
        <fullName evidence="1">Uncharacterized protein</fullName>
    </submittedName>
</protein>
<organism evidence="1 2">
    <name type="scientific">Trifolium pratense</name>
    <name type="common">Red clover</name>
    <dbReference type="NCBI Taxonomy" id="57577"/>
    <lineage>
        <taxon>Eukaryota</taxon>
        <taxon>Viridiplantae</taxon>
        <taxon>Streptophyta</taxon>
        <taxon>Embryophyta</taxon>
        <taxon>Tracheophyta</taxon>
        <taxon>Spermatophyta</taxon>
        <taxon>Magnoliopsida</taxon>
        <taxon>eudicotyledons</taxon>
        <taxon>Gunneridae</taxon>
        <taxon>Pentapetalae</taxon>
        <taxon>rosids</taxon>
        <taxon>fabids</taxon>
        <taxon>Fabales</taxon>
        <taxon>Fabaceae</taxon>
        <taxon>Papilionoideae</taxon>
        <taxon>50 kb inversion clade</taxon>
        <taxon>NPAAA clade</taxon>
        <taxon>Hologalegina</taxon>
        <taxon>IRL clade</taxon>
        <taxon>Trifolieae</taxon>
        <taxon>Trifolium</taxon>
    </lineage>
</organism>
<dbReference type="Proteomes" id="UP001177021">
    <property type="component" value="Unassembled WGS sequence"/>
</dbReference>
<reference evidence="1" key="1">
    <citation type="submission" date="2023-10" db="EMBL/GenBank/DDBJ databases">
        <authorList>
            <person name="Rodriguez Cubillos JULIANA M."/>
            <person name="De Vega J."/>
        </authorList>
    </citation>
    <scope>NUCLEOTIDE SEQUENCE</scope>
</reference>
<sequence length="285" mass="32425">MMFAFCLSSQVKLSEKLSHVQSLCIHEMIVRAFKHIPRAVISAVVDKEKMASSIAGALNLLLGVPENRETDKSCDVHPLVWKWLELFLKKRFDWDLNRLNYKDVRKFAILRGLCHKVGIELVPRDFDMDSPFPFQKTDIVSLVAVHKQAACSSADGRQLLESSKTALDKGKHEDAVTYGTKALAKLVAVCGPYHRMTAGAYSLLAVVLYHTGDFNQVLFFSYMFFYSLEEGLGNVHIALRYLHKALKCNQKLLGADHIQVLCSFYFLFLPQFEGFLFNWILDKLN</sequence>
<name>A0ACB0KYY8_TRIPR</name>
<evidence type="ECO:0000313" key="1">
    <source>
        <dbReference type="EMBL" id="CAJ2662374.1"/>
    </source>
</evidence>